<gene>
    <name evidence="2" type="primary">mak</name>
    <name evidence="2" type="ORF">COCCU_10095</name>
</gene>
<dbReference type="Gene3D" id="3.90.1200.10">
    <property type="match status" value="1"/>
</dbReference>
<name>A0A6B8WNJ8_9CORY</name>
<dbReference type="InterPro" id="IPR011009">
    <property type="entry name" value="Kinase-like_dom_sf"/>
</dbReference>
<dbReference type="AlphaFoldDB" id="A0A6B8WNJ8"/>
<protein>
    <submittedName>
        <fullName evidence="2">Maltokinase</fullName>
        <ecNumber evidence="2">2.7.1.175</ecNumber>
    </submittedName>
</protein>
<accession>A0A6B8WNJ8</accession>
<keyword evidence="3" id="KW-1185">Reference proteome</keyword>
<evidence type="ECO:0000259" key="1">
    <source>
        <dbReference type="Pfam" id="PF01636"/>
    </source>
</evidence>
<dbReference type="SUPFAM" id="SSF56112">
    <property type="entry name" value="Protein kinase-like (PK-like)"/>
    <property type="match status" value="1"/>
</dbReference>
<dbReference type="EC" id="2.7.1.175" evidence="2"/>
<proteinExistence type="predicted"/>
<keyword evidence="2" id="KW-0418">Kinase</keyword>
<sequence>MDTLKDMLEKARFYGSKSEEITGVEIRHEAPALGHRHVVAQVHHGDRSSLYQLLIDAADRDVLADSATELGQALASGTPAGLGELHGSAEQLAGLRGREHSGEQSNTSLVFGDDTGDEVIIKYFRKLEPGTNPDVELLRAIPDCPNIAPLSGWITAELEGEDYVLAMIQEYVPDAVDGWHYALGFTHINASFAPESALIGEATRKVHHALAEAFPVQQREVSELARELEERLDSLVGRAPVLKEFEAAAREFYRDLEPGTTPIQRIHGDLHLGQILRAEEEYLLIDFEGEPDRPLAQRRLPGSPLRDIAGLLRSLDYAAAHGKAPHTWVEQSAEALLEGYGISASPLLSAYVLDKALYEVAYEIDHRPEWVDIPLRAVRNLLG</sequence>
<dbReference type="InterPro" id="IPR002575">
    <property type="entry name" value="Aminoglycoside_PTrfase"/>
</dbReference>
<dbReference type="EMBL" id="CP046455">
    <property type="protein sequence ID" value="QGU07938.1"/>
    <property type="molecule type" value="Genomic_DNA"/>
</dbReference>
<reference evidence="2 3" key="1">
    <citation type="submission" date="2019-11" db="EMBL/GenBank/DDBJ databases">
        <title>Complete genome sequence of Corynebacterium kalinowskii 1959, a novel Corynebacterium species isolated from soil of a small paddock in Vilsendorf, Germany.</title>
        <authorList>
            <person name="Schaffert L."/>
            <person name="Ruwe M."/>
            <person name="Milse J."/>
            <person name="Hanuschka K."/>
            <person name="Ortseifen V."/>
            <person name="Droste J."/>
            <person name="Brandt D."/>
            <person name="Schlueter L."/>
            <person name="Kutter Y."/>
            <person name="Vinke S."/>
            <person name="Viehoefer P."/>
            <person name="Jacob L."/>
            <person name="Luebke N.-C."/>
            <person name="Schulte-Berndt E."/>
            <person name="Hain C."/>
            <person name="Linder M."/>
            <person name="Schmidt P."/>
            <person name="Wollenschlaeger L."/>
            <person name="Luttermann T."/>
            <person name="Thieme E."/>
            <person name="Hassa J."/>
            <person name="Haak M."/>
            <person name="Wittchen M."/>
            <person name="Mentz A."/>
            <person name="Persicke M."/>
            <person name="Busche T."/>
            <person name="Ruckert C."/>
        </authorList>
    </citation>
    <scope>NUCLEOTIDE SEQUENCE [LARGE SCALE GENOMIC DNA]</scope>
    <source>
        <strain evidence="2 3">2039</strain>
    </source>
</reference>
<dbReference type="Pfam" id="PF01636">
    <property type="entry name" value="APH"/>
    <property type="match status" value="1"/>
</dbReference>
<dbReference type="GO" id="GO:0016301">
    <property type="term" value="F:kinase activity"/>
    <property type="evidence" value="ECO:0007669"/>
    <property type="project" value="UniProtKB-KW"/>
</dbReference>
<dbReference type="Proteomes" id="UP000424462">
    <property type="component" value="Chromosome"/>
</dbReference>
<dbReference type="KEGG" id="cok:COCCU_10095"/>
<dbReference type="RefSeq" id="WP_156231371.1">
    <property type="nucleotide sequence ID" value="NZ_CP046455.1"/>
</dbReference>
<keyword evidence="2" id="KW-0808">Transferase</keyword>
<feature type="domain" description="Aminoglycoside phosphotransferase" evidence="1">
    <location>
        <begin position="198"/>
        <end position="312"/>
    </location>
</feature>
<organism evidence="2 3">
    <name type="scientific">Corynebacterium occultum</name>
    <dbReference type="NCBI Taxonomy" id="2675219"/>
    <lineage>
        <taxon>Bacteria</taxon>
        <taxon>Bacillati</taxon>
        <taxon>Actinomycetota</taxon>
        <taxon>Actinomycetes</taxon>
        <taxon>Mycobacteriales</taxon>
        <taxon>Corynebacteriaceae</taxon>
        <taxon>Corynebacterium</taxon>
    </lineage>
</organism>
<evidence type="ECO:0000313" key="2">
    <source>
        <dbReference type="EMBL" id="QGU07938.1"/>
    </source>
</evidence>
<evidence type="ECO:0000313" key="3">
    <source>
        <dbReference type="Proteomes" id="UP000424462"/>
    </source>
</evidence>